<name>A0A923S2D2_9BURK</name>
<evidence type="ECO:0008006" key="5">
    <source>
        <dbReference type="Google" id="ProtNLM"/>
    </source>
</evidence>
<protein>
    <recommendedName>
        <fullName evidence="5">DUF4148 domain-containing protein</fullName>
    </recommendedName>
</protein>
<dbReference type="AlphaFoldDB" id="A0A923S2D2"/>
<keyword evidence="2" id="KW-0732">Signal</keyword>
<keyword evidence="4" id="KW-1185">Reference proteome</keyword>
<dbReference type="Proteomes" id="UP000596827">
    <property type="component" value="Unassembled WGS sequence"/>
</dbReference>
<reference evidence="3" key="1">
    <citation type="submission" date="2020-08" db="EMBL/GenBank/DDBJ databases">
        <title>Ramlibacter sp. GTP1 16S ribosomal RNA gene genome sequencing and assembly.</title>
        <authorList>
            <person name="Kang M."/>
        </authorList>
    </citation>
    <scope>NUCLEOTIDE SEQUENCE</scope>
    <source>
        <strain evidence="3">GTP1</strain>
    </source>
</reference>
<sequence length="59" mass="6089">MTRTTTAILVAATFAFAGAAAQAQTWDSPQAAGEMSTMTNGAPNVSTDNPNVPMPQNYV</sequence>
<proteinExistence type="predicted"/>
<comment type="caution">
    <text evidence="3">The sequence shown here is derived from an EMBL/GenBank/DDBJ whole genome shotgun (WGS) entry which is preliminary data.</text>
</comment>
<evidence type="ECO:0000313" key="3">
    <source>
        <dbReference type="EMBL" id="MBC5765216.1"/>
    </source>
</evidence>
<evidence type="ECO:0000256" key="1">
    <source>
        <dbReference type="SAM" id="MobiDB-lite"/>
    </source>
</evidence>
<feature type="region of interest" description="Disordered" evidence="1">
    <location>
        <begin position="25"/>
        <end position="59"/>
    </location>
</feature>
<evidence type="ECO:0000313" key="4">
    <source>
        <dbReference type="Proteomes" id="UP000596827"/>
    </source>
</evidence>
<dbReference type="RefSeq" id="WP_187081696.1">
    <property type="nucleotide sequence ID" value="NZ_JACORU010000004.1"/>
</dbReference>
<evidence type="ECO:0000256" key="2">
    <source>
        <dbReference type="SAM" id="SignalP"/>
    </source>
</evidence>
<feature type="chain" id="PRO_5036767752" description="DUF4148 domain-containing protein" evidence="2">
    <location>
        <begin position="24"/>
        <end position="59"/>
    </location>
</feature>
<gene>
    <name evidence="3" type="ORF">H8R02_12185</name>
</gene>
<organism evidence="3 4">
    <name type="scientific">Ramlibacter albus</name>
    <dbReference type="NCBI Taxonomy" id="2079448"/>
    <lineage>
        <taxon>Bacteria</taxon>
        <taxon>Pseudomonadati</taxon>
        <taxon>Pseudomonadota</taxon>
        <taxon>Betaproteobacteria</taxon>
        <taxon>Burkholderiales</taxon>
        <taxon>Comamonadaceae</taxon>
        <taxon>Ramlibacter</taxon>
    </lineage>
</organism>
<feature type="signal peptide" evidence="2">
    <location>
        <begin position="1"/>
        <end position="23"/>
    </location>
</feature>
<feature type="compositionally biased region" description="Polar residues" evidence="1">
    <location>
        <begin position="36"/>
        <end position="50"/>
    </location>
</feature>
<dbReference type="EMBL" id="JACORU010000004">
    <property type="protein sequence ID" value="MBC5765216.1"/>
    <property type="molecule type" value="Genomic_DNA"/>
</dbReference>
<accession>A0A923S2D2</accession>